<protein>
    <recommendedName>
        <fullName evidence="4">Heme exporter protein D</fullName>
    </recommendedName>
</protein>
<sequence length="48" mass="5495">MMNIHWGYLLLAAMLVASVGVLAWGAAVSRRRRREESIARQHDRDSDE</sequence>
<dbReference type="EMBL" id="UIDD01000013">
    <property type="protein sequence ID" value="SUQ65940.1"/>
    <property type="molecule type" value="Genomic_DNA"/>
</dbReference>
<keyword evidence="1" id="KW-1133">Transmembrane helix</keyword>
<keyword evidence="3" id="KW-1185">Reference proteome</keyword>
<keyword evidence="1" id="KW-0472">Membrane</keyword>
<proteinExistence type="predicted"/>
<gene>
    <name evidence="2" type="ORF">CCOS864_05420</name>
</gene>
<evidence type="ECO:0008006" key="4">
    <source>
        <dbReference type="Google" id="ProtNLM"/>
    </source>
</evidence>
<accession>A0A380T8Q8</accession>
<evidence type="ECO:0000313" key="2">
    <source>
        <dbReference type="EMBL" id="SUQ65940.1"/>
    </source>
</evidence>
<organism evidence="2 3">
    <name type="scientific">Pseudomonas wadenswilerensis</name>
    <dbReference type="NCBI Taxonomy" id="1785161"/>
    <lineage>
        <taxon>Bacteria</taxon>
        <taxon>Pseudomonadati</taxon>
        <taxon>Pseudomonadota</taxon>
        <taxon>Gammaproteobacteria</taxon>
        <taxon>Pseudomonadales</taxon>
        <taxon>Pseudomonadaceae</taxon>
        <taxon>Pseudomonas</taxon>
    </lineage>
</organism>
<feature type="transmembrane region" description="Helical" evidence="1">
    <location>
        <begin position="6"/>
        <end position="27"/>
    </location>
</feature>
<evidence type="ECO:0000313" key="3">
    <source>
        <dbReference type="Proteomes" id="UP000255177"/>
    </source>
</evidence>
<keyword evidence="1" id="KW-0812">Transmembrane</keyword>
<name>A0A380T8Q8_9PSED</name>
<dbReference type="AlphaFoldDB" id="A0A380T8Q8"/>
<dbReference type="Proteomes" id="UP000255177">
    <property type="component" value="Unassembled WGS sequence"/>
</dbReference>
<dbReference type="RefSeq" id="WP_166675683.1">
    <property type="nucleotide sequence ID" value="NZ_CBCSFG010000017.1"/>
</dbReference>
<reference evidence="3" key="1">
    <citation type="submission" date="2018-07" db="EMBL/GenBank/DDBJ databases">
        <authorList>
            <person name="Blom J."/>
        </authorList>
    </citation>
    <scope>NUCLEOTIDE SEQUENCE [LARGE SCALE GENOMIC DNA]</scope>
    <source>
        <strain evidence="3">CCOS 864</strain>
    </source>
</reference>
<evidence type="ECO:0000256" key="1">
    <source>
        <dbReference type="SAM" id="Phobius"/>
    </source>
</evidence>